<protein>
    <submittedName>
        <fullName evidence="2">Uncharacterized protein</fullName>
    </submittedName>
</protein>
<comment type="caution">
    <text evidence="2">The sequence shown here is derived from an EMBL/GenBank/DDBJ whole genome shotgun (WGS) entry which is preliminary data.</text>
</comment>
<keyword evidence="1" id="KW-0812">Transmembrane</keyword>
<reference evidence="2 3" key="1">
    <citation type="journal article" date="2016" name="Nat. Commun.">
        <title>Thousands of microbial genomes shed light on interconnected biogeochemical processes in an aquifer system.</title>
        <authorList>
            <person name="Anantharaman K."/>
            <person name="Brown C.T."/>
            <person name="Hug L.A."/>
            <person name="Sharon I."/>
            <person name="Castelle C.J."/>
            <person name="Probst A.J."/>
            <person name="Thomas B.C."/>
            <person name="Singh A."/>
            <person name="Wilkins M.J."/>
            <person name="Karaoz U."/>
            <person name="Brodie E.L."/>
            <person name="Williams K.H."/>
            <person name="Hubbard S.S."/>
            <person name="Banfield J.F."/>
        </authorList>
    </citation>
    <scope>NUCLEOTIDE SEQUENCE [LARGE SCALE GENOMIC DNA]</scope>
</reference>
<dbReference type="Proteomes" id="UP000176512">
    <property type="component" value="Unassembled WGS sequence"/>
</dbReference>
<dbReference type="AlphaFoldDB" id="A0A1G1YQ85"/>
<feature type="transmembrane region" description="Helical" evidence="1">
    <location>
        <begin position="12"/>
        <end position="28"/>
    </location>
</feature>
<evidence type="ECO:0000313" key="2">
    <source>
        <dbReference type="EMBL" id="OGY54508.1"/>
    </source>
</evidence>
<keyword evidence="1" id="KW-0472">Membrane</keyword>
<proteinExistence type="predicted"/>
<keyword evidence="1" id="KW-1133">Transmembrane helix</keyword>
<sequence>MNWLKENWFRVGLLTVLTICIASAFYWYEWRPMQIRKGCSWIEKQTAARPKVTQADIDQAKIDVAAMPKNKQLFQSITEWRLTKLVAENPHPAVPSETYYETATPAEYSECLHSHGL</sequence>
<gene>
    <name evidence="2" type="ORF">A3A24_02280</name>
</gene>
<dbReference type="EMBL" id="MHIP01000029">
    <property type="protein sequence ID" value="OGY54508.1"/>
    <property type="molecule type" value="Genomic_DNA"/>
</dbReference>
<name>A0A1G1YQ85_9BACT</name>
<accession>A0A1G1YQ85</accession>
<evidence type="ECO:0000313" key="3">
    <source>
        <dbReference type="Proteomes" id="UP000176512"/>
    </source>
</evidence>
<evidence type="ECO:0000256" key="1">
    <source>
        <dbReference type="SAM" id="Phobius"/>
    </source>
</evidence>
<organism evidence="2 3">
    <name type="scientific">Candidatus Buchananbacteria bacterium RIFCSPLOWO2_01_FULL_46_12</name>
    <dbReference type="NCBI Taxonomy" id="1797546"/>
    <lineage>
        <taxon>Bacteria</taxon>
        <taxon>Candidatus Buchananiibacteriota</taxon>
    </lineage>
</organism>